<name>A0AAQ3SFQ5_PASNO</name>
<feature type="region of interest" description="Disordered" evidence="1">
    <location>
        <begin position="361"/>
        <end position="390"/>
    </location>
</feature>
<protein>
    <submittedName>
        <fullName evidence="2">Uncharacterized protein</fullName>
    </submittedName>
</protein>
<dbReference type="PANTHER" id="PTHR31973:SF187">
    <property type="entry name" value="MUTATOR TRANSPOSASE MUDRA PROTEIN"/>
    <property type="match status" value="1"/>
</dbReference>
<proteinExistence type="predicted"/>
<accession>A0AAQ3SFQ5</accession>
<dbReference type="EMBL" id="CP144746">
    <property type="protein sequence ID" value="WVZ55133.1"/>
    <property type="molecule type" value="Genomic_DNA"/>
</dbReference>
<dbReference type="PANTHER" id="PTHR31973">
    <property type="entry name" value="POLYPROTEIN, PUTATIVE-RELATED"/>
    <property type="match status" value="1"/>
</dbReference>
<organism evidence="2 3">
    <name type="scientific">Paspalum notatum var. saurae</name>
    <dbReference type="NCBI Taxonomy" id="547442"/>
    <lineage>
        <taxon>Eukaryota</taxon>
        <taxon>Viridiplantae</taxon>
        <taxon>Streptophyta</taxon>
        <taxon>Embryophyta</taxon>
        <taxon>Tracheophyta</taxon>
        <taxon>Spermatophyta</taxon>
        <taxon>Magnoliopsida</taxon>
        <taxon>Liliopsida</taxon>
        <taxon>Poales</taxon>
        <taxon>Poaceae</taxon>
        <taxon>PACMAD clade</taxon>
        <taxon>Panicoideae</taxon>
        <taxon>Andropogonodae</taxon>
        <taxon>Paspaleae</taxon>
        <taxon>Paspalinae</taxon>
        <taxon>Paspalum</taxon>
    </lineage>
</organism>
<sequence length="390" mass="43445">MSGELLCALGRDSNNQMYPVAWAVMDKENNENWDWFCDLLSRDIKFEVMKWAPEAEHRNCARHIYANWKKEFNDKKWQKMFWACAKAPNQVLFNRTRAKLAQKTRAGAQAILNTHPQHWSLAWFSLGTAMQYAMVQTNLSIYFKTNSLDVYIADCYTVEKFMKIYGHCLEPVEGMHSWPILDRSKLRAPGYIKMPGRPKTERMREPHEKPKSKKMSRMRTVIRCSKCKGVGHNRASCGKNQSVNAVPDQSAQGSQDANQSVAGSQMVIIPQSDAMPPSNSRKRQHSLTITTTQESIAATSTASKGKKTANPRPQSKAMGRVSTAHGGSATMTINAKSASSAATSSVTVNVTSGKAMAKVSVHDVPKKNSSKQTAGNIPMLMMPPWDSAKL</sequence>
<feature type="region of interest" description="Disordered" evidence="1">
    <location>
        <begin position="190"/>
        <end position="218"/>
    </location>
</feature>
<gene>
    <name evidence="2" type="ORF">U9M48_005836</name>
</gene>
<dbReference type="Proteomes" id="UP001341281">
    <property type="component" value="Chromosome 02"/>
</dbReference>
<dbReference type="AlphaFoldDB" id="A0AAQ3SFQ5"/>
<evidence type="ECO:0000313" key="2">
    <source>
        <dbReference type="EMBL" id="WVZ55133.1"/>
    </source>
</evidence>
<keyword evidence="3" id="KW-1185">Reference proteome</keyword>
<feature type="compositionally biased region" description="Basic and acidic residues" evidence="1">
    <location>
        <begin position="198"/>
        <end position="209"/>
    </location>
</feature>
<feature type="compositionally biased region" description="Polar residues" evidence="1">
    <location>
        <begin position="286"/>
        <end position="303"/>
    </location>
</feature>
<reference evidence="2 3" key="1">
    <citation type="submission" date="2024-02" db="EMBL/GenBank/DDBJ databases">
        <title>High-quality chromosome-scale genome assembly of Pensacola bahiagrass (Paspalum notatum Flugge var. saurae).</title>
        <authorList>
            <person name="Vega J.M."/>
            <person name="Podio M."/>
            <person name="Orjuela J."/>
            <person name="Siena L.A."/>
            <person name="Pessino S.C."/>
            <person name="Combes M.C."/>
            <person name="Mariac C."/>
            <person name="Albertini E."/>
            <person name="Pupilli F."/>
            <person name="Ortiz J.P.A."/>
            <person name="Leblanc O."/>
        </authorList>
    </citation>
    <scope>NUCLEOTIDE SEQUENCE [LARGE SCALE GENOMIC DNA]</scope>
    <source>
        <strain evidence="2">R1</strain>
        <tissue evidence="2">Leaf</tissue>
    </source>
</reference>
<feature type="region of interest" description="Disordered" evidence="1">
    <location>
        <begin position="230"/>
        <end position="326"/>
    </location>
</feature>
<evidence type="ECO:0000256" key="1">
    <source>
        <dbReference type="SAM" id="MobiDB-lite"/>
    </source>
</evidence>
<evidence type="ECO:0000313" key="3">
    <source>
        <dbReference type="Proteomes" id="UP001341281"/>
    </source>
</evidence>
<feature type="compositionally biased region" description="Polar residues" evidence="1">
    <location>
        <begin position="238"/>
        <end position="263"/>
    </location>
</feature>